<dbReference type="Gene3D" id="1.10.1760.20">
    <property type="match status" value="1"/>
</dbReference>
<keyword evidence="1" id="KW-0472">Membrane</keyword>
<dbReference type="AlphaFoldDB" id="A0A923SPR9"/>
<dbReference type="EMBL" id="JACRYT010000002">
    <property type="protein sequence ID" value="MBC6678852.1"/>
    <property type="molecule type" value="Genomic_DNA"/>
</dbReference>
<proteinExistence type="predicted"/>
<dbReference type="Pfam" id="PF07456">
    <property type="entry name" value="Hpre_diP_synt_I"/>
    <property type="match status" value="1"/>
</dbReference>
<comment type="caution">
    <text evidence="2">The sequence shown here is derived from an EMBL/GenBank/DDBJ whole genome shotgun (WGS) entry which is preliminary data.</text>
</comment>
<reference evidence="2" key="1">
    <citation type="submission" date="2020-08" db="EMBL/GenBank/DDBJ databases">
        <title>Genome public.</title>
        <authorList>
            <person name="Liu C."/>
            <person name="Sun Q."/>
        </authorList>
    </citation>
    <scope>NUCLEOTIDE SEQUENCE</scope>
    <source>
        <strain evidence="2">BX12</strain>
    </source>
</reference>
<dbReference type="RefSeq" id="WP_187302026.1">
    <property type="nucleotide sequence ID" value="NZ_CBCTON010000004.1"/>
</dbReference>
<evidence type="ECO:0000313" key="3">
    <source>
        <dbReference type="Proteomes" id="UP000602647"/>
    </source>
</evidence>
<gene>
    <name evidence="2" type="ORF">H9L42_03300</name>
</gene>
<evidence type="ECO:0000313" key="2">
    <source>
        <dbReference type="EMBL" id="MBC6678852.1"/>
    </source>
</evidence>
<feature type="transmembrane region" description="Helical" evidence="1">
    <location>
        <begin position="112"/>
        <end position="133"/>
    </location>
</feature>
<protein>
    <submittedName>
        <fullName evidence="2">Gx transporter family protein</fullName>
    </submittedName>
</protein>
<keyword evidence="1" id="KW-0812">Transmembrane</keyword>
<dbReference type="InterPro" id="IPR010898">
    <property type="entry name" value="Hpre_diP_synth_I"/>
</dbReference>
<sequence length="177" mass="18901">MNTNRTYASSAYRVTLAAGLAALALIFSYIEAIIPFNAGMPGVKLGIANLVILVSLYTLGFRYTFAINLVRILVAGLLFNGFFGALYSLAGGILSLFVMYGLKRTGLFSQTGVSMAGGVAHNTGQLLVAALIVSNIKLFVYFPVLLFSGLISGFFIGILTYLILKRLPKALFPSGKN</sequence>
<feature type="transmembrane region" description="Helical" evidence="1">
    <location>
        <begin position="139"/>
        <end position="164"/>
    </location>
</feature>
<keyword evidence="1" id="KW-1133">Transmembrane helix</keyword>
<dbReference type="InterPro" id="IPR014535">
    <property type="entry name" value="Hpre_diP_synt_I"/>
</dbReference>
<dbReference type="PIRSF" id="PIRSF027391">
    <property type="entry name" value="Hpre_diP_synt_I"/>
    <property type="match status" value="1"/>
</dbReference>
<keyword evidence="3" id="KW-1185">Reference proteome</keyword>
<evidence type="ECO:0000256" key="1">
    <source>
        <dbReference type="SAM" id="Phobius"/>
    </source>
</evidence>
<name>A0A923SPR9_9FIRM</name>
<feature type="transmembrane region" description="Helical" evidence="1">
    <location>
        <begin position="77"/>
        <end position="100"/>
    </location>
</feature>
<organism evidence="2 3">
    <name type="scientific">Zhenpiania hominis</name>
    <dbReference type="NCBI Taxonomy" id="2763644"/>
    <lineage>
        <taxon>Bacteria</taxon>
        <taxon>Bacillati</taxon>
        <taxon>Bacillota</taxon>
        <taxon>Clostridia</taxon>
        <taxon>Peptostreptococcales</taxon>
        <taxon>Anaerovoracaceae</taxon>
        <taxon>Zhenpiania</taxon>
    </lineage>
</organism>
<feature type="transmembrane region" description="Helical" evidence="1">
    <location>
        <begin position="46"/>
        <end position="65"/>
    </location>
</feature>
<accession>A0A923SPR9</accession>
<feature type="transmembrane region" description="Helical" evidence="1">
    <location>
        <begin position="12"/>
        <end position="34"/>
    </location>
</feature>
<dbReference type="Proteomes" id="UP000602647">
    <property type="component" value="Unassembled WGS sequence"/>
</dbReference>